<dbReference type="EMBL" id="JARXVC010000004">
    <property type="protein sequence ID" value="MDH6281040.1"/>
    <property type="molecule type" value="Genomic_DNA"/>
</dbReference>
<organism evidence="1 2">
    <name type="scientific">Prescottella agglutinans</name>
    <dbReference type="NCBI Taxonomy" id="1644129"/>
    <lineage>
        <taxon>Bacteria</taxon>
        <taxon>Bacillati</taxon>
        <taxon>Actinomycetota</taxon>
        <taxon>Actinomycetes</taxon>
        <taxon>Mycobacteriales</taxon>
        <taxon>Nocardiaceae</taxon>
        <taxon>Prescottella</taxon>
    </lineage>
</organism>
<proteinExistence type="predicted"/>
<dbReference type="RefSeq" id="WP_280760364.1">
    <property type="nucleotide sequence ID" value="NZ_JARXVC010000004.1"/>
</dbReference>
<evidence type="ECO:0008006" key="3">
    <source>
        <dbReference type="Google" id="ProtNLM"/>
    </source>
</evidence>
<dbReference type="Proteomes" id="UP001160334">
    <property type="component" value="Unassembled WGS sequence"/>
</dbReference>
<comment type="caution">
    <text evidence="1">The sequence shown here is derived from an EMBL/GenBank/DDBJ whole genome shotgun (WGS) entry which is preliminary data.</text>
</comment>
<name>A0ABT6M9Q3_9NOCA</name>
<gene>
    <name evidence="1" type="ORF">M2280_002253</name>
</gene>
<reference evidence="1 2" key="1">
    <citation type="submission" date="2023-04" db="EMBL/GenBank/DDBJ databases">
        <title>Forest soil microbial communities from Buena Vista Peninsula, Colon Province, Panama.</title>
        <authorList>
            <person name="Bouskill N."/>
        </authorList>
    </citation>
    <scope>NUCLEOTIDE SEQUENCE [LARGE SCALE GENOMIC DNA]</scope>
    <source>
        <strain evidence="1 2">CFH S0262</strain>
    </source>
</reference>
<evidence type="ECO:0000313" key="1">
    <source>
        <dbReference type="EMBL" id="MDH6281040.1"/>
    </source>
</evidence>
<protein>
    <recommendedName>
        <fullName evidence="3">Antitoxin Xre/MbcA/ParS-like toxin-binding domain-containing protein</fullName>
    </recommendedName>
</protein>
<keyword evidence="2" id="KW-1185">Reference proteome</keyword>
<sequence length="138" mass="14990">MNPDPPVARARIVTSALRVLVNEYEMFDSSTVSRALGKPGIGRNTASRLAATGTVIVLPKSRHKLYPAFQFDAARREVRPIVAEINKTLGAADDPWGVASWWLSPTAFADDPRSPAELAVAGGHDQVLRDMVDDLTHD</sequence>
<evidence type="ECO:0000313" key="2">
    <source>
        <dbReference type="Proteomes" id="UP001160334"/>
    </source>
</evidence>
<accession>A0ABT6M9Q3</accession>